<keyword evidence="3" id="KW-1185">Reference proteome</keyword>
<protein>
    <submittedName>
        <fullName evidence="2">Uncharacterized protein</fullName>
    </submittedName>
</protein>
<gene>
    <name evidence="2" type="ORF">NPIL_507561</name>
</gene>
<name>A0A8X6NDV4_NEPPI</name>
<sequence length="138" mass="15162">MENSFMYTYCKNPATASSNRSSRYGDPAAGQTYRDEPRVKTIHLALSSQDLGDDSGALDETEVSSGILLEKAPENVEDSQSNITSYRNEVGTTITKDEEVTTDMNKGIMLADNFCSKQECCAELALGWEHSKEGKGNY</sequence>
<evidence type="ECO:0000313" key="3">
    <source>
        <dbReference type="Proteomes" id="UP000887013"/>
    </source>
</evidence>
<evidence type="ECO:0000313" key="2">
    <source>
        <dbReference type="EMBL" id="GFT08099.1"/>
    </source>
</evidence>
<dbReference type="AlphaFoldDB" id="A0A8X6NDV4"/>
<accession>A0A8X6NDV4</accession>
<reference evidence="2" key="1">
    <citation type="submission" date="2020-08" db="EMBL/GenBank/DDBJ databases">
        <title>Multicomponent nature underlies the extraordinary mechanical properties of spider dragline silk.</title>
        <authorList>
            <person name="Kono N."/>
            <person name="Nakamura H."/>
            <person name="Mori M."/>
            <person name="Yoshida Y."/>
            <person name="Ohtoshi R."/>
            <person name="Malay A.D."/>
            <person name="Moran D.A.P."/>
            <person name="Tomita M."/>
            <person name="Numata K."/>
            <person name="Arakawa K."/>
        </authorList>
    </citation>
    <scope>NUCLEOTIDE SEQUENCE</scope>
</reference>
<dbReference type="OrthoDB" id="6435667at2759"/>
<feature type="region of interest" description="Disordered" evidence="1">
    <location>
        <begin position="15"/>
        <end position="34"/>
    </location>
</feature>
<dbReference type="Proteomes" id="UP000887013">
    <property type="component" value="Unassembled WGS sequence"/>
</dbReference>
<organism evidence="2 3">
    <name type="scientific">Nephila pilipes</name>
    <name type="common">Giant wood spider</name>
    <name type="synonym">Nephila maculata</name>
    <dbReference type="NCBI Taxonomy" id="299642"/>
    <lineage>
        <taxon>Eukaryota</taxon>
        <taxon>Metazoa</taxon>
        <taxon>Ecdysozoa</taxon>
        <taxon>Arthropoda</taxon>
        <taxon>Chelicerata</taxon>
        <taxon>Arachnida</taxon>
        <taxon>Araneae</taxon>
        <taxon>Araneomorphae</taxon>
        <taxon>Entelegynae</taxon>
        <taxon>Araneoidea</taxon>
        <taxon>Nephilidae</taxon>
        <taxon>Nephila</taxon>
    </lineage>
</organism>
<comment type="caution">
    <text evidence="2">The sequence shown here is derived from an EMBL/GenBank/DDBJ whole genome shotgun (WGS) entry which is preliminary data.</text>
</comment>
<proteinExistence type="predicted"/>
<dbReference type="EMBL" id="BMAW01008329">
    <property type="protein sequence ID" value="GFT08099.1"/>
    <property type="molecule type" value="Genomic_DNA"/>
</dbReference>
<evidence type="ECO:0000256" key="1">
    <source>
        <dbReference type="SAM" id="MobiDB-lite"/>
    </source>
</evidence>